<organism evidence="2">
    <name type="scientific">hydrothermal vent metagenome</name>
    <dbReference type="NCBI Taxonomy" id="652676"/>
    <lineage>
        <taxon>unclassified sequences</taxon>
        <taxon>metagenomes</taxon>
        <taxon>ecological metagenomes</taxon>
    </lineage>
</organism>
<dbReference type="EMBL" id="CZRL01000099">
    <property type="protein sequence ID" value="CUS54043.1"/>
    <property type="molecule type" value="Genomic_DNA"/>
</dbReference>
<name>A0A160TU92_9ZZZZ</name>
<gene>
    <name evidence="2" type="ORF">MGWOODY_XGa72</name>
</gene>
<accession>A0A160TU92</accession>
<evidence type="ECO:0000313" key="2">
    <source>
        <dbReference type="EMBL" id="CUS54043.1"/>
    </source>
</evidence>
<feature type="compositionally biased region" description="Basic residues" evidence="1">
    <location>
        <begin position="150"/>
        <end position="159"/>
    </location>
</feature>
<evidence type="ECO:0008006" key="3">
    <source>
        <dbReference type="Google" id="ProtNLM"/>
    </source>
</evidence>
<dbReference type="AlphaFoldDB" id="A0A160TU92"/>
<protein>
    <recommendedName>
        <fullName evidence="3">Transcriptional regulator</fullName>
    </recommendedName>
</protein>
<evidence type="ECO:0000256" key="1">
    <source>
        <dbReference type="SAM" id="MobiDB-lite"/>
    </source>
</evidence>
<sequence>MNNSPYQGFSERLIDAMVESGYAARAGSWSRFPVEIEPLRREAGAKSLTTARKYLEGSAFPRRYRLELIADWLRVNIEWLASGNGPRYAGTAAYSGPDLPEEALALAKAWAALPRYYREPIRSWVIMASIHDNLPDEAKQLPPSAEPMERRKRPRRKDA</sequence>
<proteinExistence type="predicted"/>
<reference evidence="2" key="1">
    <citation type="submission" date="2015-10" db="EMBL/GenBank/DDBJ databases">
        <authorList>
            <person name="Gilbert D.G."/>
        </authorList>
    </citation>
    <scope>NUCLEOTIDE SEQUENCE</scope>
</reference>
<feature type="region of interest" description="Disordered" evidence="1">
    <location>
        <begin position="135"/>
        <end position="159"/>
    </location>
</feature>